<dbReference type="InterPro" id="IPR051311">
    <property type="entry name" value="DedA_domain"/>
</dbReference>
<dbReference type="Pfam" id="PF09335">
    <property type="entry name" value="VTT_dom"/>
    <property type="match status" value="1"/>
</dbReference>
<evidence type="ECO:0000256" key="1">
    <source>
        <dbReference type="SAM" id="Phobius"/>
    </source>
</evidence>
<name>A0A6S6TMG4_9BACT</name>
<feature type="domain" description="VTT" evidence="2">
    <location>
        <begin position="62"/>
        <end position="172"/>
    </location>
</feature>
<feature type="transmembrane region" description="Helical" evidence="1">
    <location>
        <begin position="48"/>
        <end position="71"/>
    </location>
</feature>
<feature type="transmembrane region" description="Helical" evidence="1">
    <location>
        <begin position="196"/>
        <end position="216"/>
    </location>
</feature>
<feature type="transmembrane region" description="Helical" evidence="1">
    <location>
        <begin position="78"/>
        <end position="98"/>
    </location>
</feature>
<feature type="transmembrane region" description="Helical" evidence="1">
    <location>
        <begin position="161"/>
        <end position="181"/>
    </location>
</feature>
<feature type="transmembrane region" description="Helical" evidence="1">
    <location>
        <begin position="118"/>
        <end position="140"/>
    </location>
</feature>
<dbReference type="InterPro" id="IPR032816">
    <property type="entry name" value="VTT_dom"/>
</dbReference>
<protein>
    <submittedName>
        <fullName evidence="3">Arginine/ornithine antiporter ArcD</fullName>
    </submittedName>
</protein>
<dbReference type="PANTHER" id="PTHR42709">
    <property type="entry name" value="ALKALINE PHOSPHATASE LIKE PROTEIN"/>
    <property type="match status" value="1"/>
</dbReference>
<evidence type="ECO:0000259" key="2">
    <source>
        <dbReference type="Pfam" id="PF09335"/>
    </source>
</evidence>
<reference evidence="3" key="1">
    <citation type="submission" date="2020-01" db="EMBL/GenBank/DDBJ databases">
        <authorList>
            <person name="Meier V. D."/>
            <person name="Meier V D."/>
        </authorList>
    </citation>
    <scope>NUCLEOTIDE SEQUENCE</scope>
    <source>
        <strain evidence="3">HLG_WM_MAG_05</strain>
    </source>
</reference>
<keyword evidence="1" id="KW-0472">Membrane</keyword>
<keyword evidence="1" id="KW-1133">Transmembrane helix</keyword>
<keyword evidence="1" id="KW-0812">Transmembrane</keyword>
<feature type="transmembrane region" description="Helical" evidence="1">
    <location>
        <begin position="12"/>
        <end position="28"/>
    </location>
</feature>
<sequence>MNNSDFQAKDLFLFIPLIIVGGLLYWLTSNIDGLDDILDFIKEWQIVGYMILAFFSFGGSLIWTIAAGMAAALGVMNLYVALTVGIIFNYMGDMFLFYLGKYQKEEIKPYFEKHKRKLALATLIMRKYGVLAIFIQKYLYGIKTIIPISMSLSRYDFKKFGFYNIFASIIFVSSIMLTSYYSTDKIREFLTFIDAYPWWVPVFILLAILATIWYGMEHLTRKKS</sequence>
<evidence type="ECO:0000313" key="3">
    <source>
        <dbReference type="EMBL" id="CAA6819277.1"/>
    </source>
</evidence>
<dbReference type="PANTHER" id="PTHR42709:SF2">
    <property type="entry name" value="INNER MEMBRANE PROTEIN YOHD"/>
    <property type="match status" value="1"/>
</dbReference>
<organism evidence="3">
    <name type="scientific">uncultured Sulfurovum sp</name>
    <dbReference type="NCBI Taxonomy" id="269237"/>
    <lineage>
        <taxon>Bacteria</taxon>
        <taxon>Pseudomonadati</taxon>
        <taxon>Campylobacterota</taxon>
        <taxon>Epsilonproteobacteria</taxon>
        <taxon>Campylobacterales</taxon>
        <taxon>Sulfurovaceae</taxon>
        <taxon>Sulfurovum</taxon>
        <taxon>environmental samples</taxon>
    </lineage>
</organism>
<dbReference type="AlphaFoldDB" id="A0A6S6TMG4"/>
<proteinExistence type="predicted"/>
<dbReference type="EMBL" id="CACVAU010000055">
    <property type="protein sequence ID" value="CAA6819277.1"/>
    <property type="molecule type" value="Genomic_DNA"/>
</dbReference>
<accession>A0A6S6TMG4</accession>
<gene>
    <name evidence="3" type="ORF">HELGO_WM5006</name>
</gene>
<dbReference type="GO" id="GO:0005886">
    <property type="term" value="C:plasma membrane"/>
    <property type="evidence" value="ECO:0007669"/>
    <property type="project" value="TreeGrafter"/>
</dbReference>